<dbReference type="PANTHER" id="PTHR21771:SF1">
    <property type="entry name" value="MITOCHONDRIA-EATING PROTEIN"/>
    <property type="match status" value="1"/>
</dbReference>
<evidence type="ECO:0000256" key="9">
    <source>
        <dbReference type="ARBA" id="ARBA00023121"/>
    </source>
</evidence>
<dbReference type="Pfam" id="PF16026">
    <property type="entry name" value="MIEAP"/>
    <property type="match status" value="1"/>
</dbReference>
<feature type="compositionally biased region" description="Polar residues" evidence="13">
    <location>
        <begin position="545"/>
        <end position="554"/>
    </location>
</feature>
<reference evidence="15" key="1">
    <citation type="submission" date="2022-11" db="UniProtKB">
        <authorList>
            <consortium name="EnsemblMetazoa"/>
        </authorList>
    </citation>
    <scope>IDENTIFICATION</scope>
</reference>
<dbReference type="OMA" id="HMARARM"/>
<name>A0A913Z4I4_PATMI</name>
<keyword evidence="6" id="KW-0963">Cytoplasm</keyword>
<feature type="compositionally biased region" description="Basic and acidic residues" evidence="13">
    <location>
        <begin position="1035"/>
        <end position="1048"/>
    </location>
</feature>
<keyword evidence="16" id="KW-1185">Reference proteome</keyword>
<feature type="compositionally biased region" description="Polar residues" evidence="13">
    <location>
        <begin position="979"/>
        <end position="995"/>
    </location>
</feature>
<evidence type="ECO:0000259" key="14">
    <source>
        <dbReference type="Pfam" id="PF16026"/>
    </source>
</evidence>
<feature type="compositionally biased region" description="Polar residues" evidence="13">
    <location>
        <begin position="919"/>
        <end position="930"/>
    </location>
</feature>
<dbReference type="PANTHER" id="PTHR21771">
    <property type="entry name" value="MITOCHONDRIA-EATING PROTEIN-RELATED"/>
    <property type="match status" value="1"/>
</dbReference>
<dbReference type="GeneID" id="119720847"/>
<keyword evidence="7" id="KW-1000">Mitochondrion outer membrane</keyword>
<feature type="compositionally biased region" description="Polar residues" evidence="13">
    <location>
        <begin position="447"/>
        <end position="457"/>
    </location>
</feature>
<evidence type="ECO:0000256" key="11">
    <source>
        <dbReference type="ARBA" id="ARBA00023136"/>
    </source>
</evidence>
<feature type="compositionally biased region" description="Pro residues" evidence="13">
    <location>
        <begin position="893"/>
        <end position="902"/>
    </location>
</feature>
<evidence type="ECO:0000256" key="3">
    <source>
        <dbReference type="ARBA" id="ARBA00004496"/>
    </source>
</evidence>
<dbReference type="GO" id="GO:0005759">
    <property type="term" value="C:mitochondrial matrix"/>
    <property type="evidence" value="ECO:0007669"/>
    <property type="project" value="UniProtKB-SubCell"/>
</dbReference>
<accession>A0A913Z4I4</accession>
<organism evidence="15 16">
    <name type="scientific">Patiria miniata</name>
    <name type="common">Bat star</name>
    <name type="synonym">Asterina miniata</name>
    <dbReference type="NCBI Taxonomy" id="46514"/>
    <lineage>
        <taxon>Eukaryota</taxon>
        <taxon>Metazoa</taxon>
        <taxon>Echinodermata</taxon>
        <taxon>Eleutherozoa</taxon>
        <taxon>Asterozoa</taxon>
        <taxon>Asteroidea</taxon>
        <taxon>Valvatacea</taxon>
        <taxon>Valvatida</taxon>
        <taxon>Asterinidae</taxon>
        <taxon>Patiria</taxon>
    </lineage>
</organism>
<evidence type="ECO:0000256" key="10">
    <source>
        <dbReference type="ARBA" id="ARBA00023128"/>
    </source>
</evidence>
<comment type="similarity">
    <text evidence="4">Belongs to the MIEAP family.</text>
</comment>
<feature type="compositionally biased region" description="Basic residues" evidence="13">
    <location>
        <begin position="1049"/>
        <end position="1060"/>
    </location>
</feature>
<evidence type="ECO:0000256" key="1">
    <source>
        <dbReference type="ARBA" id="ARBA00004294"/>
    </source>
</evidence>
<comment type="subcellular location">
    <subcellularLocation>
        <location evidence="3">Cytoplasm</location>
    </subcellularLocation>
    <subcellularLocation>
        <location evidence="2">Mitochondrion matrix</location>
    </subcellularLocation>
    <subcellularLocation>
        <location evidence="1">Mitochondrion outer membrane</location>
    </subcellularLocation>
</comment>
<dbReference type="EnsemblMetazoa" id="XM_038190704.1">
    <property type="protein sequence ID" value="XP_038046632.1"/>
    <property type="gene ID" value="LOC119720847"/>
</dbReference>
<evidence type="ECO:0000256" key="7">
    <source>
        <dbReference type="ARBA" id="ARBA00022787"/>
    </source>
</evidence>
<feature type="region of interest" description="Disordered" evidence="13">
    <location>
        <begin position="429"/>
        <end position="619"/>
    </location>
</feature>
<proteinExistence type="inferred from homology"/>
<evidence type="ECO:0000256" key="5">
    <source>
        <dbReference type="ARBA" id="ARBA00019863"/>
    </source>
</evidence>
<keyword evidence="9" id="KW-0446">Lipid-binding</keyword>
<feature type="region of interest" description="Disordered" evidence="13">
    <location>
        <begin position="369"/>
        <end position="397"/>
    </location>
</feature>
<dbReference type="Proteomes" id="UP000887568">
    <property type="component" value="Unplaced"/>
</dbReference>
<dbReference type="AlphaFoldDB" id="A0A913Z4I4"/>
<evidence type="ECO:0000313" key="16">
    <source>
        <dbReference type="Proteomes" id="UP000887568"/>
    </source>
</evidence>
<feature type="compositionally biased region" description="Basic and acidic residues" evidence="13">
    <location>
        <begin position="511"/>
        <end position="525"/>
    </location>
</feature>
<feature type="compositionally biased region" description="Basic and acidic residues" evidence="13">
    <location>
        <begin position="661"/>
        <end position="678"/>
    </location>
</feature>
<feature type="compositionally biased region" description="Basic and acidic residues" evidence="13">
    <location>
        <begin position="605"/>
        <end position="618"/>
    </location>
</feature>
<feature type="compositionally biased region" description="Basic and acidic residues" evidence="13">
    <location>
        <begin position="1"/>
        <end position="11"/>
    </location>
</feature>
<sequence>MSSAKHDDVSRPKKGRSKKSQVPLPGPWRNSSWVNSFGGKGASPLKYQEVSPSFILRQLLLLVEKGKFVDASQLVNKISMDSLKDIVMDIPMEMVIERIPQSLIVLESLYSRLFISDADSFPIEQFQVEVMVFHVVRYLSMLESGVGFKHPKPEDAKKSIMNILRIVLNVNPDLIRTLYKRKKLMDTALQGIGEHGLIEVKGSLITLHDALKLEIGRNITAYKGAVNTLEHLNLSKSKSVSLKVNGDKKSGHNHQALTKLNENQVKNRLFKNKALLNAIESHINTQLPALVSTLKDRIEYDKSALLAFGKLKSEIKTFSSHTKVVPLLAQYSKSLRSVLDMFKELLDEHCLSDKSSYSTLGYHSDEEDMLSVQEASEDSTSQEAVVQPETDESDMQEVPSTIAQILNPPADESSHDKLSLPGEEIPDKRSRWWKSHRRSHSLEIGGSSRNGNRQSVVISEPVGRPRSRTSSVDRGSISRPRRDSVEESQEFKTMMTRIREMSGSSPAIGRRQLERRGISQPRSRDSSISPAALRRHFFGGGGSGEQTPSISSQTESKDDPDVIYASIKPKGQRSQASDKEIKAESKDDPEVIYATIKSRGQRSQTSDKEIKAESKDDPEVIYASIKPRGQRSQASDKEILKAGPSLAQKLEDALRDRDRLAESEKKLKRENEQLKETLRLITMEMESMNGRETESANEEVFSPGPAAQEGPTVFSQRTSESKEEPPLQSSAKESSVPTDGGSSISDQVLTTFPEPIPAPQQFSNPEPTVTPSPTSKGAAVPPVSPVSQESPMSPLTPISPLEPVSPSSSSKENALPPGSKKTASFVEKQKAILREQAERLKQSSFKAQVPLEELPESSVRQQRASIELKLKAELETSPPPVKRPSNPVLKPDLPGPEPPEPQVPSLEQQEGSEQAKPAEQSQDTAVQENNQQSSPSSQDQKPPAEPSQPNDEPPEEPVEKQETPTEQKPPMDHQESKPSTDLQEQAKPPTQTNHQPKPASPKKAKSATFSAQLHLRPIPESSSPTTQPKASSLKEVPDNRLSKNGEVKKQKKSYTHTNRHLPKNLIRHVTGDLLYHYDKLYSEQRAVAWTCLTIPPEDKDALLFSVIVFAFQSAQTTVHELHMARARMLLIPATDDEESVSSYTMDIPPDNRSQVELLEHLRKMGDSFDLTPMITDVMEQLFEITEHVDILQISAAFKKFVTSCVSLAWRLSIQSAPYVIDFELRSFDPALHQRVPGSNRKSARVKEHIWPALLESTKGMCVYRGVVLT</sequence>
<feature type="compositionally biased region" description="Low complexity" evidence="13">
    <location>
        <begin position="785"/>
        <end position="810"/>
    </location>
</feature>
<feature type="compositionally biased region" description="Basic and acidic residues" evidence="13">
    <location>
        <begin position="957"/>
        <end position="978"/>
    </location>
</feature>
<evidence type="ECO:0000256" key="12">
    <source>
        <dbReference type="ARBA" id="ARBA00032687"/>
    </source>
</evidence>
<keyword evidence="10" id="KW-0496">Mitochondrion</keyword>
<dbReference type="GO" id="GO:0008289">
    <property type="term" value="F:lipid binding"/>
    <property type="evidence" value="ECO:0007669"/>
    <property type="project" value="UniProtKB-KW"/>
</dbReference>
<dbReference type="GO" id="GO:0035694">
    <property type="term" value="P:mitochondrial protein catabolic process"/>
    <property type="evidence" value="ECO:0007669"/>
    <property type="project" value="InterPro"/>
</dbReference>
<dbReference type="GO" id="GO:0005741">
    <property type="term" value="C:mitochondrial outer membrane"/>
    <property type="evidence" value="ECO:0007669"/>
    <property type="project" value="UniProtKB-SubCell"/>
</dbReference>
<keyword evidence="11" id="KW-0472">Membrane</keyword>
<feature type="domain" description="Mitochondria-eating protein C-terminal" evidence="14">
    <location>
        <begin position="1072"/>
        <end position="1269"/>
    </location>
</feature>
<evidence type="ECO:0000256" key="6">
    <source>
        <dbReference type="ARBA" id="ARBA00022490"/>
    </source>
</evidence>
<evidence type="ECO:0000256" key="4">
    <source>
        <dbReference type="ARBA" id="ARBA00008233"/>
    </source>
</evidence>
<dbReference type="InterPro" id="IPR026169">
    <property type="entry name" value="MIEAP"/>
</dbReference>
<protein>
    <recommendedName>
        <fullName evidence="5">Mitochondria-eating protein</fullName>
    </recommendedName>
    <alternativeName>
        <fullName evidence="12">Spermatogenesis-associated protein 18</fullName>
    </alternativeName>
</protein>
<feature type="region of interest" description="Disordered" evidence="13">
    <location>
        <begin position="1"/>
        <end position="27"/>
    </location>
</feature>
<keyword evidence="8" id="KW-0175">Coiled coil</keyword>
<dbReference type="OrthoDB" id="6047381at2759"/>
<dbReference type="RefSeq" id="XP_038046632.1">
    <property type="nucleotide sequence ID" value="XM_038190704.1"/>
</dbReference>
<feature type="region of interest" description="Disordered" evidence="13">
    <location>
        <begin position="840"/>
        <end position="1060"/>
    </location>
</feature>
<feature type="region of interest" description="Disordered" evidence="13">
    <location>
        <begin position="661"/>
        <end position="827"/>
    </location>
</feature>
<feature type="compositionally biased region" description="Low complexity" evidence="13">
    <location>
        <begin position="931"/>
        <end position="941"/>
    </location>
</feature>
<dbReference type="GO" id="GO:0035695">
    <property type="term" value="P:mitophagy by internal vacuole formation"/>
    <property type="evidence" value="ECO:0007669"/>
    <property type="project" value="TreeGrafter"/>
</dbReference>
<feature type="compositionally biased region" description="Polar residues" evidence="13">
    <location>
        <begin position="727"/>
        <end position="750"/>
    </location>
</feature>
<evidence type="ECO:0000256" key="8">
    <source>
        <dbReference type="ARBA" id="ARBA00023054"/>
    </source>
</evidence>
<dbReference type="InterPro" id="IPR031981">
    <property type="entry name" value="MIEAP_C"/>
</dbReference>
<feature type="compositionally biased region" description="Polar residues" evidence="13">
    <location>
        <begin position="760"/>
        <end position="775"/>
    </location>
</feature>
<feature type="compositionally biased region" description="Polar residues" evidence="13">
    <location>
        <begin position="1020"/>
        <end position="1030"/>
    </location>
</feature>
<evidence type="ECO:0000256" key="2">
    <source>
        <dbReference type="ARBA" id="ARBA00004305"/>
    </source>
</evidence>
<feature type="compositionally biased region" description="Basic and acidic residues" evidence="13">
    <location>
        <begin position="576"/>
        <end position="589"/>
    </location>
</feature>
<evidence type="ECO:0000256" key="13">
    <source>
        <dbReference type="SAM" id="MobiDB-lite"/>
    </source>
</evidence>
<evidence type="ECO:0000313" key="15">
    <source>
        <dbReference type="EnsemblMetazoa" id="XP_038046632.1"/>
    </source>
</evidence>